<dbReference type="PROSITE" id="PS00079">
    <property type="entry name" value="MULTICOPPER_OXIDASE1"/>
    <property type="match status" value="1"/>
</dbReference>
<dbReference type="Pfam" id="PF07732">
    <property type="entry name" value="Cu-oxidase_3"/>
    <property type="match status" value="2"/>
</dbReference>
<dbReference type="PANTHER" id="PTHR11709">
    <property type="entry name" value="MULTI-COPPER OXIDASE"/>
    <property type="match status" value="1"/>
</dbReference>
<evidence type="ECO:0000259" key="9">
    <source>
        <dbReference type="Pfam" id="PF07732"/>
    </source>
</evidence>
<dbReference type="InterPro" id="IPR033138">
    <property type="entry name" value="Cu_oxidase_CS"/>
</dbReference>
<protein>
    <submittedName>
        <fullName evidence="10">L-ascorbate oxidase</fullName>
        <ecNumber evidence="10">1.10.3.3</ecNumber>
    </submittedName>
</protein>
<dbReference type="EC" id="1.10.3.3" evidence="10"/>
<feature type="domain" description="Plastocyanin-like" evidence="8">
    <location>
        <begin position="472"/>
        <end position="613"/>
    </location>
</feature>
<organism evidence="10 11">
    <name type="scientific">Malassezia furfur</name>
    <name type="common">Pityriasis versicolor infection agent</name>
    <name type="synonym">Pityrosporum furfur</name>
    <dbReference type="NCBI Taxonomy" id="55194"/>
    <lineage>
        <taxon>Eukaryota</taxon>
        <taxon>Fungi</taxon>
        <taxon>Dikarya</taxon>
        <taxon>Basidiomycota</taxon>
        <taxon>Ustilaginomycotina</taxon>
        <taxon>Malasseziomycetes</taxon>
        <taxon>Malasseziales</taxon>
        <taxon>Malasseziaceae</taxon>
        <taxon>Malassezia</taxon>
    </lineage>
</organism>
<evidence type="ECO:0000313" key="11">
    <source>
        <dbReference type="Proteomes" id="UP000818624"/>
    </source>
</evidence>
<gene>
    <name evidence="10" type="ORF">GLX27_003401</name>
</gene>
<dbReference type="InterPro" id="IPR011707">
    <property type="entry name" value="Cu-oxidase-like_N"/>
</dbReference>
<feature type="region of interest" description="Disordered" evidence="6">
    <location>
        <begin position="379"/>
        <end position="405"/>
    </location>
</feature>
<dbReference type="CDD" id="cd13886">
    <property type="entry name" value="CuRO_2_MCO_like_1"/>
    <property type="match status" value="1"/>
</dbReference>
<dbReference type="InterPro" id="IPR002355">
    <property type="entry name" value="Cu_oxidase_Cu_BS"/>
</dbReference>
<evidence type="ECO:0000259" key="8">
    <source>
        <dbReference type="Pfam" id="PF07731"/>
    </source>
</evidence>
<keyword evidence="5" id="KW-0325">Glycoprotein</keyword>
<dbReference type="SUPFAM" id="SSF49503">
    <property type="entry name" value="Cupredoxins"/>
    <property type="match status" value="3"/>
</dbReference>
<keyword evidence="4" id="KW-0186">Copper</keyword>
<accession>A0ABY8ET12</accession>
<feature type="domain" description="Plastocyanin-like" evidence="9">
    <location>
        <begin position="26"/>
        <end position="67"/>
    </location>
</feature>
<evidence type="ECO:0000313" key="10">
    <source>
        <dbReference type="EMBL" id="WFD48731.1"/>
    </source>
</evidence>
<dbReference type="InterPro" id="IPR011706">
    <property type="entry name" value="Cu-oxidase_C"/>
</dbReference>
<evidence type="ECO:0000259" key="7">
    <source>
        <dbReference type="Pfam" id="PF00394"/>
    </source>
</evidence>
<feature type="domain" description="Plastocyanin-like" evidence="7">
    <location>
        <begin position="181"/>
        <end position="330"/>
    </location>
</feature>
<evidence type="ECO:0000256" key="1">
    <source>
        <dbReference type="ARBA" id="ARBA00010609"/>
    </source>
</evidence>
<keyword evidence="11" id="KW-1185">Reference proteome</keyword>
<keyword evidence="2" id="KW-0479">Metal-binding</keyword>
<dbReference type="Gene3D" id="2.60.40.420">
    <property type="entry name" value="Cupredoxins - blue copper proteins"/>
    <property type="match status" value="3"/>
</dbReference>
<dbReference type="InterPro" id="IPR008972">
    <property type="entry name" value="Cupredoxin"/>
</dbReference>
<dbReference type="Pfam" id="PF00394">
    <property type="entry name" value="Cu-oxidase"/>
    <property type="match status" value="1"/>
</dbReference>
<dbReference type="Proteomes" id="UP000818624">
    <property type="component" value="Chromosome 3"/>
</dbReference>
<evidence type="ECO:0000256" key="3">
    <source>
        <dbReference type="ARBA" id="ARBA00023002"/>
    </source>
</evidence>
<dbReference type="CDD" id="cd13910">
    <property type="entry name" value="CuRO_3_MCO_like_4"/>
    <property type="match status" value="1"/>
</dbReference>
<proteinExistence type="inferred from homology"/>
<comment type="similarity">
    <text evidence="1">Belongs to the multicopper oxidase family.</text>
</comment>
<keyword evidence="3 10" id="KW-0560">Oxidoreductase</keyword>
<evidence type="ECO:0000256" key="6">
    <source>
        <dbReference type="SAM" id="MobiDB-lite"/>
    </source>
</evidence>
<dbReference type="InterPro" id="IPR001117">
    <property type="entry name" value="Cu-oxidase_2nd"/>
</dbReference>
<evidence type="ECO:0000256" key="4">
    <source>
        <dbReference type="ARBA" id="ARBA00023008"/>
    </source>
</evidence>
<dbReference type="EMBL" id="CP046236">
    <property type="protein sequence ID" value="WFD48731.1"/>
    <property type="molecule type" value="Genomic_DNA"/>
</dbReference>
<feature type="domain" description="Plastocyanin-like" evidence="9">
    <location>
        <begin position="87"/>
        <end position="159"/>
    </location>
</feature>
<name>A0ABY8ET12_MALFU</name>
<dbReference type="InterPro" id="IPR045087">
    <property type="entry name" value="Cu-oxidase_fam"/>
</dbReference>
<sequence length="628" mass="70618">MDPAFARKAPSQERLYNWTISRDVRAPDGIPRLMYTINGLFPGPIIEANEGDVLAIQVHNAIFDNETLPNPPMSSQIDSVFRKGTERSIAMHWHGLSMRGTQEMDGAVGFSSCVLRPGETFTYRFALHAEDVGTHWYHSHIGTSRADGLWGMLIVHSRHNEAALLRKYSTNATEALVWDEDVAVALGDHFHEQGPVFLARYVSRWMQKAEPVPASGLINGKHRFSCEHSRLTQVPCPADPLGKEIVGEYSTFSLDPSKRYRLRLVNVGSLAEQTFSVDGHSLTVIEADGVLVDPFTVHRLPIATGQRYSVLLNRLDDQQQVWMRSKMSAECFQYMNPVLDLVTKAIVEYQDSGPKGSWLSPLRRAVKGRRDLAQFTSSRRRNRALQSKLPSSRGWGDNVEDPKVPSEPCHDLDNAALTPLISDPAPELNFERGDVRETVLITVQTREKYGIVPMGYMNHTTWRAGGSGKVPRPPLLHRISHSNSTDPNVWVDDGLIDYDHELVVSPHPNSSVVIELVINNHDDSEHPFHLHGHKFWVMETGEIDPMWGGYNDYVDRGQRYDLNRVMKRDTFVIPMMGYAVIRWIADNPGVWPFHCHMLVHLESGMAMAIAEQPALLQASPPVPKVCAT</sequence>
<dbReference type="Pfam" id="PF07731">
    <property type="entry name" value="Cu-oxidase_2"/>
    <property type="match status" value="1"/>
</dbReference>
<dbReference type="PANTHER" id="PTHR11709:SF414">
    <property type="entry name" value="ADR239WP"/>
    <property type="match status" value="1"/>
</dbReference>
<evidence type="ECO:0000256" key="2">
    <source>
        <dbReference type="ARBA" id="ARBA00022723"/>
    </source>
</evidence>
<evidence type="ECO:0000256" key="5">
    <source>
        <dbReference type="ARBA" id="ARBA00023180"/>
    </source>
</evidence>
<dbReference type="PROSITE" id="PS00080">
    <property type="entry name" value="MULTICOPPER_OXIDASE2"/>
    <property type="match status" value="1"/>
</dbReference>
<reference evidence="10 11" key="1">
    <citation type="journal article" date="2020" name="Elife">
        <title>Loss of centromere function drives karyotype evolution in closely related Malassezia species.</title>
        <authorList>
            <person name="Sankaranarayanan S.R."/>
            <person name="Ianiri G."/>
            <person name="Coelho M.A."/>
            <person name="Reza M.H."/>
            <person name="Thimmappa B.C."/>
            <person name="Ganguly P."/>
            <person name="Vadnala R.N."/>
            <person name="Sun S."/>
            <person name="Siddharthan R."/>
            <person name="Tellgren-Roth C."/>
            <person name="Dawson T.L."/>
            <person name="Heitman J."/>
            <person name="Sanyal K."/>
        </authorList>
    </citation>
    <scope>NUCLEOTIDE SEQUENCE [LARGE SCALE GENOMIC DNA]</scope>
    <source>
        <strain evidence="10">CBS14141</strain>
    </source>
</reference>
<dbReference type="GO" id="GO:0008447">
    <property type="term" value="F:L-ascorbate oxidase activity"/>
    <property type="evidence" value="ECO:0007669"/>
    <property type="project" value="UniProtKB-EC"/>
</dbReference>